<feature type="transmembrane region" description="Helical" evidence="1">
    <location>
        <begin position="67"/>
        <end position="87"/>
    </location>
</feature>
<evidence type="ECO:0000256" key="1">
    <source>
        <dbReference type="SAM" id="Phobius"/>
    </source>
</evidence>
<keyword evidence="1" id="KW-0472">Membrane</keyword>
<name>A0A1Y2CPI8_9FUNG</name>
<proteinExistence type="predicted"/>
<comment type="caution">
    <text evidence="2">The sequence shown here is derived from an EMBL/GenBank/DDBJ whole genome shotgun (WGS) entry which is preliminary data.</text>
</comment>
<dbReference type="EMBL" id="MCGO01000010">
    <property type="protein sequence ID" value="ORY48948.1"/>
    <property type="molecule type" value="Genomic_DNA"/>
</dbReference>
<keyword evidence="1" id="KW-1133">Transmembrane helix</keyword>
<feature type="transmembrane region" description="Helical" evidence="1">
    <location>
        <begin position="165"/>
        <end position="184"/>
    </location>
</feature>
<reference evidence="2 3" key="1">
    <citation type="submission" date="2016-07" db="EMBL/GenBank/DDBJ databases">
        <title>Pervasive Adenine N6-methylation of Active Genes in Fungi.</title>
        <authorList>
            <consortium name="DOE Joint Genome Institute"/>
            <person name="Mondo S.J."/>
            <person name="Dannebaum R.O."/>
            <person name="Kuo R.C."/>
            <person name="Labutti K."/>
            <person name="Haridas S."/>
            <person name="Kuo A."/>
            <person name="Salamov A."/>
            <person name="Ahrendt S.R."/>
            <person name="Lipzen A."/>
            <person name="Sullivan W."/>
            <person name="Andreopoulos W.B."/>
            <person name="Clum A."/>
            <person name="Lindquist E."/>
            <person name="Daum C."/>
            <person name="Ramamoorthy G.K."/>
            <person name="Gryganskyi A."/>
            <person name="Culley D."/>
            <person name="Magnuson J.K."/>
            <person name="James T.Y."/>
            <person name="O'Malley M.A."/>
            <person name="Stajich J.E."/>
            <person name="Spatafora J.W."/>
            <person name="Visel A."/>
            <person name="Grigoriev I.V."/>
        </authorList>
    </citation>
    <scope>NUCLEOTIDE SEQUENCE [LARGE SCALE GENOMIC DNA]</scope>
    <source>
        <strain evidence="2 3">JEL800</strain>
    </source>
</reference>
<evidence type="ECO:0000313" key="3">
    <source>
        <dbReference type="Proteomes" id="UP000193642"/>
    </source>
</evidence>
<feature type="transmembrane region" description="Helical" evidence="1">
    <location>
        <begin position="99"/>
        <end position="118"/>
    </location>
</feature>
<dbReference type="AlphaFoldDB" id="A0A1Y2CPI8"/>
<accession>A0A1Y2CPI8</accession>
<keyword evidence="1" id="KW-0812">Transmembrane</keyword>
<feature type="transmembrane region" description="Helical" evidence="1">
    <location>
        <begin position="30"/>
        <end position="55"/>
    </location>
</feature>
<protein>
    <submittedName>
        <fullName evidence="2">Uncharacterized protein</fullName>
    </submittedName>
</protein>
<organism evidence="2 3">
    <name type="scientific">Rhizoclosmatium globosum</name>
    <dbReference type="NCBI Taxonomy" id="329046"/>
    <lineage>
        <taxon>Eukaryota</taxon>
        <taxon>Fungi</taxon>
        <taxon>Fungi incertae sedis</taxon>
        <taxon>Chytridiomycota</taxon>
        <taxon>Chytridiomycota incertae sedis</taxon>
        <taxon>Chytridiomycetes</taxon>
        <taxon>Chytridiales</taxon>
        <taxon>Chytriomycetaceae</taxon>
        <taxon>Rhizoclosmatium</taxon>
    </lineage>
</organism>
<keyword evidence="3" id="KW-1185">Reference proteome</keyword>
<dbReference type="Proteomes" id="UP000193642">
    <property type="component" value="Unassembled WGS sequence"/>
</dbReference>
<sequence>MLLAHVVFYVLELSLTSMLRVYTVVGVHHILGIMIAGGLVLDPNGICFIVGIPFFLHTLYWALDGQFFFLLIFYNFSMLLGASYGFITTEGLDFAARPVKYATVICVSCISLFFNNYFMYCHGLMGEYCLTVDPLRLFGVTGGDELDVVVNNLGVKSNQGPYRGALFWAMLWYICWMAVLIVWASRMKEVWRKNPPSFAVTQPYHQLDTDCEAALIEDKQI</sequence>
<gene>
    <name evidence="2" type="ORF">BCR33DRAFT_14795</name>
</gene>
<feature type="transmembrane region" description="Helical" evidence="1">
    <location>
        <begin position="6"/>
        <end position="23"/>
    </location>
</feature>
<evidence type="ECO:0000313" key="2">
    <source>
        <dbReference type="EMBL" id="ORY48948.1"/>
    </source>
</evidence>
<dbReference type="OrthoDB" id="2152577at2759"/>